<reference evidence="2" key="1">
    <citation type="submission" date="2016-12" db="EMBL/GenBank/DDBJ databases">
        <title>Mouse lemur reference genome and diversity panel.</title>
        <authorList>
            <person name="Harris R."/>
            <person name="Larsen P."/>
            <person name="Liu Y."/>
            <person name="Hughes D.S."/>
            <person name="Murali S."/>
            <person name="Raveendran M."/>
            <person name="Korchina V."/>
            <person name="Wang M."/>
            <person name="Jhangiani S."/>
            <person name="Bandaranaike D."/>
            <person name="Bellair M."/>
            <person name="Blankenburg K."/>
            <person name="Chao H."/>
            <person name="Dahdouli M."/>
            <person name="Dinh H."/>
            <person name="Doddapaneni H."/>
            <person name="English A."/>
            <person name="Firestine M."/>
            <person name="Gnanaolivu R."/>
            <person name="Gross S."/>
            <person name="Hernandez B."/>
            <person name="Javaid M."/>
            <person name="Jayaseelan J."/>
            <person name="Jones J."/>
            <person name="Khan Z."/>
            <person name="Kovar C."/>
            <person name="Kurapati P."/>
            <person name="Le B."/>
            <person name="Lee S."/>
            <person name="Li M."/>
            <person name="Mathew T."/>
            <person name="Narasimhan A."/>
            <person name="Ngo D."/>
            <person name="Nguyen L."/>
            <person name="Okwuonu G."/>
            <person name="Ongeri F."/>
            <person name="Osuji N."/>
            <person name="Pu L.-L."/>
            <person name="Puazo M."/>
            <person name="Quiroz J."/>
            <person name="Raj R."/>
            <person name="Rajbhandari K."/>
            <person name="Reid J.G."/>
            <person name="Santibanez J."/>
            <person name="Sexton D."/>
            <person name="Skinner E."/>
            <person name="Vee V."/>
            <person name="Weissenberger G."/>
            <person name="Wu Y."/>
            <person name="Xin Y."/>
            <person name="Han Y."/>
            <person name="Campbell C."/>
            <person name="Brown A."/>
            <person name="Sullivan B."/>
            <person name="Shelton J."/>
            <person name="Brown S."/>
            <person name="Dudchenko O."/>
            <person name="Machol I."/>
            <person name="Durand N."/>
            <person name="Shamim M."/>
            <person name="Lieberman A."/>
            <person name="Muzny D.M."/>
            <person name="Richards S."/>
            <person name="Yoder A."/>
            <person name="Worley K.C."/>
            <person name="Rogers J."/>
            <person name="Gibbs R.A."/>
        </authorList>
    </citation>
    <scope>NUCLEOTIDE SEQUENCE [LARGE SCALE GENOMIC DNA]</scope>
</reference>
<accession>A0A8C5Y3H6</accession>
<dbReference type="Proteomes" id="UP000694394">
    <property type="component" value="Chromosome 7"/>
</dbReference>
<feature type="compositionally biased region" description="Polar residues" evidence="1">
    <location>
        <begin position="10"/>
        <end position="22"/>
    </location>
</feature>
<name>A0A8C5Y3H6_MICMU</name>
<evidence type="ECO:0000313" key="3">
    <source>
        <dbReference type="Proteomes" id="UP000694394"/>
    </source>
</evidence>
<dbReference type="Ensembl" id="ENSMICT00000069538.1">
    <property type="protein sequence ID" value="ENSMICP00000045349.1"/>
    <property type="gene ID" value="ENSMICG00000042073.1"/>
</dbReference>
<sequence>MWNPNAARVSRSQPQVLPSSIPTHLPLASSGSLTRNDDNTNKE</sequence>
<reference evidence="2" key="2">
    <citation type="submission" date="2025-08" db="UniProtKB">
        <authorList>
            <consortium name="Ensembl"/>
        </authorList>
    </citation>
    <scope>IDENTIFICATION</scope>
</reference>
<organism evidence="2 3">
    <name type="scientific">Microcebus murinus</name>
    <name type="common">Gray mouse lemur</name>
    <name type="synonym">Lemur murinus</name>
    <dbReference type="NCBI Taxonomy" id="30608"/>
    <lineage>
        <taxon>Eukaryota</taxon>
        <taxon>Metazoa</taxon>
        <taxon>Chordata</taxon>
        <taxon>Craniata</taxon>
        <taxon>Vertebrata</taxon>
        <taxon>Euteleostomi</taxon>
        <taxon>Mammalia</taxon>
        <taxon>Eutheria</taxon>
        <taxon>Euarchontoglires</taxon>
        <taxon>Primates</taxon>
        <taxon>Strepsirrhini</taxon>
        <taxon>Lemuriformes</taxon>
        <taxon>Cheirogaleidae</taxon>
        <taxon>Microcebus</taxon>
    </lineage>
</organism>
<reference evidence="2" key="3">
    <citation type="submission" date="2025-09" db="UniProtKB">
        <authorList>
            <consortium name="Ensembl"/>
        </authorList>
    </citation>
    <scope>IDENTIFICATION</scope>
</reference>
<proteinExistence type="predicted"/>
<feature type="region of interest" description="Disordered" evidence="1">
    <location>
        <begin position="1"/>
        <end position="43"/>
    </location>
</feature>
<evidence type="ECO:0000313" key="2">
    <source>
        <dbReference type="Ensembl" id="ENSMICP00000045349.1"/>
    </source>
</evidence>
<protein>
    <submittedName>
        <fullName evidence="2">Uncharacterized protein</fullName>
    </submittedName>
</protein>
<keyword evidence="3" id="KW-1185">Reference proteome</keyword>
<dbReference type="AlphaFoldDB" id="A0A8C5Y3H6"/>
<dbReference type="EMBL" id="ABDC03009580">
    <property type="status" value="NOT_ANNOTATED_CDS"/>
    <property type="molecule type" value="Genomic_DNA"/>
</dbReference>
<evidence type="ECO:0000256" key="1">
    <source>
        <dbReference type="SAM" id="MobiDB-lite"/>
    </source>
</evidence>